<protein>
    <submittedName>
        <fullName evidence="1">Uncharacterized protein</fullName>
    </submittedName>
</protein>
<dbReference type="Proteomes" id="UP000294847">
    <property type="component" value="Chromosome 1"/>
</dbReference>
<organism evidence="1 2">
    <name type="scientific">Pyricularia oryzae</name>
    <name type="common">Rice blast fungus</name>
    <name type="synonym">Magnaporthe oryzae</name>
    <dbReference type="NCBI Taxonomy" id="318829"/>
    <lineage>
        <taxon>Eukaryota</taxon>
        <taxon>Fungi</taxon>
        <taxon>Dikarya</taxon>
        <taxon>Ascomycota</taxon>
        <taxon>Pezizomycotina</taxon>
        <taxon>Sordariomycetes</taxon>
        <taxon>Sordariomycetidae</taxon>
        <taxon>Magnaporthales</taxon>
        <taxon>Pyriculariaceae</taxon>
        <taxon>Pyricularia</taxon>
    </lineage>
</organism>
<reference evidence="1 2" key="1">
    <citation type="journal article" date="2019" name="Mol. Biol. Evol.">
        <title>Blast fungal genomes show frequent chromosomal changes, gene gains and losses, and effector gene turnover.</title>
        <authorList>
            <person name="Gomez Luciano L.B."/>
            <person name="Jason Tsai I."/>
            <person name="Chuma I."/>
            <person name="Tosa Y."/>
            <person name="Chen Y.H."/>
            <person name="Li J.Y."/>
            <person name="Li M.Y."/>
            <person name="Jade Lu M.Y."/>
            <person name="Nakayashiki H."/>
            <person name="Li W.H."/>
        </authorList>
    </citation>
    <scope>NUCLEOTIDE SEQUENCE [LARGE SCALE GENOMIC DNA]</scope>
    <source>
        <strain evidence="1">MZ5-1-6</strain>
    </source>
</reference>
<accession>A0A4P7MU44</accession>
<gene>
    <name evidence="1" type="ORF">PoMZ_09377</name>
</gene>
<proteinExistence type="predicted"/>
<evidence type="ECO:0000313" key="2">
    <source>
        <dbReference type="Proteomes" id="UP000294847"/>
    </source>
</evidence>
<dbReference type="EMBL" id="CP034204">
    <property type="protein sequence ID" value="QBZ53688.1"/>
    <property type="molecule type" value="Genomic_DNA"/>
</dbReference>
<evidence type="ECO:0000313" key="1">
    <source>
        <dbReference type="EMBL" id="QBZ53688.1"/>
    </source>
</evidence>
<sequence length="282" mass="30206">MVSVRIATCLAAFAAAVSAAPVLPAENALTYETLNVTDTADRTLRNGERVVFGNGRTTVVSEATYKLLLKLEGVSAETPEIDWDYIKSGEKFAGNYRNGTSLDKRDCSNDISYTVDTKQRFVDWDVQMSPVIIGAGNHGIDITISKSWTVSNGITVSGGFDPSSLYSKLGASFGVDYSRVWTTSQGYLVRATVDDGQTGVVITEPWVNRKYGRTFQGCPGSLRQVGTFMADSHEDGSYEGVSWVSGAITGCIKSQSSIPLTRCHGSGAFSTIINCAKAGSSR</sequence>
<dbReference type="AlphaFoldDB" id="A0A4P7MU44"/>
<name>A0A4P7MU44_PYROR</name>